<feature type="compositionally biased region" description="Basic and acidic residues" evidence="9">
    <location>
        <begin position="1"/>
        <end position="17"/>
    </location>
</feature>
<protein>
    <submittedName>
        <fullName evidence="10">(raccoon dog) hypothetical protein</fullName>
    </submittedName>
</protein>
<gene>
    <name evidence="10" type="ORF">NYPRO_LOCUS13747</name>
</gene>
<keyword evidence="5" id="KW-0811">Translocation</keyword>
<keyword evidence="4" id="KW-0560">Oxidoreductase</keyword>
<evidence type="ECO:0000256" key="2">
    <source>
        <dbReference type="ARBA" id="ARBA00022448"/>
    </source>
</evidence>
<feature type="compositionally biased region" description="Polar residues" evidence="9">
    <location>
        <begin position="19"/>
        <end position="29"/>
    </location>
</feature>
<keyword evidence="2" id="KW-0813">Transport</keyword>
<comment type="subcellular location">
    <subcellularLocation>
        <location evidence="1">Mitochondrion intermembrane space</location>
    </subcellularLocation>
</comment>
<reference evidence="10" key="1">
    <citation type="submission" date="2020-12" db="EMBL/GenBank/DDBJ databases">
        <authorList>
            <consortium name="Molecular Ecology Group"/>
        </authorList>
    </citation>
    <scope>NUCLEOTIDE SEQUENCE</scope>
    <source>
        <strain evidence="10">TBG_1078</strain>
    </source>
</reference>
<organism evidence="10 11">
    <name type="scientific">Nyctereutes procyonoides</name>
    <name type="common">Raccoon dog</name>
    <name type="synonym">Canis procyonoides</name>
    <dbReference type="NCBI Taxonomy" id="34880"/>
    <lineage>
        <taxon>Eukaryota</taxon>
        <taxon>Metazoa</taxon>
        <taxon>Chordata</taxon>
        <taxon>Craniata</taxon>
        <taxon>Vertebrata</taxon>
        <taxon>Euteleostomi</taxon>
        <taxon>Mammalia</taxon>
        <taxon>Eutheria</taxon>
        <taxon>Laurasiatheria</taxon>
        <taxon>Carnivora</taxon>
        <taxon>Caniformia</taxon>
        <taxon>Canidae</taxon>
        <taxon>Nyctereutes</taxon>
    </lineage>
</organism>
<proteinExistence type="predicted"/>
<dbReference type="GO" id="GO:0045041">
    <property type="term" value="P:protein import into mitochondrial intermembrane space"/>
    <property type="evidence" value="ECO:0007669"/>
    <property type="project" value="InterPro"/>
</dbReference>
<evidence type="ECO:0000256" key="8">
    <source>
        <dbReference type="ARBA" id="ARBA00023284"/>
    </source>
</evidence>
<feature type="region of interest" description="Disordered" evidence="9">
    <location>
        <begin position="1"/>
        <end position="33"/>
    </location>
</feature>
<dbReference type="Proteomes" id="UP000645828">
    <property type="component" value="Unassembled WGS sequence"/>
</dbReference>
<evidence type="ECO:0000313" key="10">
    <source>
        <dbReference type="EMBL" id="CAD7680955.1"/>
    </source>
</evidence>
<evidence type="ECO:0000256" key="5">
    <source>
        <dbReference type="ARBA" id="ARBA00023010"/>
    </source>
</evidence>
<evidence type="ECO:0000256" key="6">
    <source>
        <dbReference type="ARBA" id="ARBA00023128"/>
    </source>
</evidence>
<dbReference type="EMBL" id="CAJHUB010000750">
    <property type="protein sequence ID" value="CAD7680955.1"/>
    <property type="molecule type" value="Genomic_DNA"/>
</dbReference>
<dbReference type="PANTHER" id="PTHR21622">
    <property type="entry name" value="COILED-COIL-HELIX-COILED-COIL-HELIX DOMAIN CONTAINING 4"/>
    <property type="match status" value="1"/>
</dbReference>
<feature type="compositionally biased region" description="Basic and acidic residues" evidence="9">
    <location>
        <begin position="84"/>
        <end position="95"/>
    </location>
</feature>
<dbReference type="PANTHER" id="PTHR21622:SF0">
    <property type="entry name" value="COILED-COIL-HELIX-COILED-COIL-HELIX DOMAIN CONTAINING 4"/>
    <property type="match status" value="1"/>
</dbReference>
<name>A0A811YWB1_NYCPR</name>
<keyword evidence="6" id="KW-0496">Mitochondrion</keyword>
<feature type="region of interest" description="Disordered" evidence="9">
    <location>
        <begin position="84"/>
        <end position="111"/>
    </location>
</feature>
<comment type="caution">
    <text evidence="10">The sequence shown here is derived from an EMBL/GenBank/DDBJ whole genome shotgun (WGS) entry which is preliminary data.</text>
</comment>
<evidence type="ECO:0000256" key="4">
    <source>
        <dbReference type="ARBA" id="ARBA00023002"/>
    </source>
</evidence>
<keyword evidence="11" id="KW-1185">Reference proteome</keyword>
<evidence type="ECO:0000256" key="9">
    <source>
        <dbReference type="SAM" id="MobiDB-lite"/>
    </source>
</evidence>
<keyword evidence="8" id="KW-0676">Redox-active center</keyword>
<evidence type="ECO:0000256" key="7">
    <source>
        <dbReference type="ARBA" id="ARBA00023157"/>
    </source>
</evidence>
<keyword evidence="3" id="KW-0653">Protein transport</keyword>
<sequence length="111" mass="12497">MAYCHEGREGKEEERAHSVTYNNHETPSGVQLVADNPKDQHEEHELVLPNGDVNWNCLCLGGMVSGPSRQKCLQKCPNLYRQKEEAKKPTEHLEESAPIEAPATKEEDRSS</sequence>
<dbReference type="InterPro" id="IPR039289">
    <property type="entry name" value="CHCHD4"/>
</dbReference>
<dbReference type="GO" id="GO:0015035">
    <property type="term" value="F:protein-disulfide reductase activity"/>
    <property type="evidence" value="ECO:0007669"/>
    <property type="project" value="InterPro"/>
</dbReference>
<dbReference type="AlphaFoldDB" id="A0A811YWB1"/>
<keyword evidence="7" id="KW-1015">Disulfide bond</keyword>
<accession>A0A811YWB1</accession>
<evidence type="ECO:0000256" key="1">
    <source>
        <dbReference type="ARBA" id="ARBA00004569"/>
    </source>
</evidence>
<evidence type="ECO:0000256" key="3">
    <source>
        <dbReference type="ARBA" id="ARBA00022927"/>
    </source>
</evidence>
<dbReference type="GO" id="GO:0005758">
    <property type="term" value="C:mitochondrial intermembrane space"/>
    <property type="evidence" value="ECO:0007669"/>
    <property type="project" value="UniProtKB-SubCell"/>
</dbReference>
<evidence type="ECO:0000313" key="11">
    <source>
        <dbReference type="Proteomes" id="UP000645828"/>
    </source>
</evidence>